<keyword evidence="3" id="KW-1185">Reference proteome</keyword>
<sequence length="186" mass="20047">MPTLEFPELADDVIRLRAWRDADADDQLAGLTDPLFVRHSDVPPLDRDKIIRRIAGLDRLREDGSAIYFAIVAANDDTEVLGEVSLSDLDGGTGRGSVGYWLLSAARGRGAATRAVRLLAGWAFTALGLARLELTCGPDNPGSQRVALRSGFRQEGLLRSHQPFKGGRRDSLIFGLLPADLAATAP</sequence>
<gene>
    <name evidence="2" type="ORF">BKA15_005893</name>
</gene>
<dbReference type="InterPro" id="IPR051908">
    <property type="entry name" value="Ribosomal_N-acetyltransferase"/>
</dbReference>
<dbReference type="GO" id="GO:0005737">
    <property type="term" value="C:cytoplasm"/>
    <property type="evidence" value="ECO:0007669"/>
    <property type="project" value="TreeGrafter"/>
</dbReference>
<organism evidence="2 3">
    <name type="scientific">Microlunatus parietis</name>
    <dbReference type="NCBI Taxonomy" id="682979"/>
    <lineage>
        <taxon>Bacteria</taxon>
        <taxon>Bacillati</taxon>
        <taxon>Actinomycetota</taxon>
        <taxon>Actinomycetes</taxon>
        <taxon>Propionibacteriales</taxon>
        <taxon>Propionibacteriaceae</taxon>
        <taxon>Microlunatus</taxon>
    </lineage>
</organism>
<dbReference type="InterPro" id="IPR016181">
    <property type="entry name" value="Acyl_CoA_acyltransferase"/>
</dbReference>
<keyword evidence="2" id="KW-0808">Transferase</keyword>
<reference evidence="2 3" key="1">
    <citation type="submission" date="2020-07" db="EMBL/GenBank/DDBJ databases">
        <title>Sequencing the genomes of 1000 actinobacteria strains.</title>
        <authorList>
            <person name="Klenk H.-P."/>
        </authorList>
    </citation>
    <scope>NUCLEOTIDE SEQUENCE [LARGE SCALE GENOMIC DNA]</scope>
    <source>
        <strain evidence="2 3">DSM 22083</strain>
    </source>
</reference>
<dbReference type="PANTHER" id="PTHR43441:SF10">
    <property type="entry name" value="ACETYLTRANSFERASE"/>
    <property type="match status" value="1"/>
</dbReference>
<evidence type="ECO:0000313" key="3">
    <source>
        <dbReference type="Proteomes" id="UP000569914"/>
    </source>
</evidence>
<dbReference type="PROSITE" id="PS51186">
    <property type="entry name" value="GNAT"/>
    <property type="match status" value="1"/>
</dbReference>
<comment type="caution">
    <text evidence="2">The sequence shown here is derived from an EMBL/GenBank/DDBJ whole genome shotgun (WGS) entry which is preliminary data.</text>
</comment>
<dbReference type="GO" id="GO:0008999">
    <property type="term" value="F:protein-N-terminal-alanine acetyltransferase activity"/>
    <property type="evidence" value="ECO:0007669"/>
    <property type="project" value="TreeGrafter"/>
</dbReference>
<protein>
    <submittedName>
        <fullName evidence="2">RimJ/RimL family protein N-acetyltransferase</fullName>
    </submittedName>
</protein>
<proteinExistence type="predicted"/>
<name>A0A7Y9LC76_9ACTN</name>
<dbReference type="AlphaFoldDB" id="A0A7Y9LC76"/>
<evidence type="ECO:0000313" key="2">
    <source>
        <dbReference type="EMBL" id="NYE74564.1"/>
    </source>
</evidence>
<dbReference type="RefSeq" id="WP_179756965.1">
    <property type="nucleotide sequence ID" value="NZ_JACCBU010000001.1"/>
</dbReference>
<dbReference type="Gene3D" id="3.40.630.30">
    <property type="match status" value="1"/>
</dbReference>
<dbReference type="GO" id="GO:1990189">
    <property type="term" value="F:protein N-terminal-serine acetyltransferase activity"/>
    <property type="evidence" value="ECO:0007669"/>
    <property type="project" value="TreeGrafter"/>
</dbReference>
<dbReference type="EMBL" id="JACCBU010000001">
    <property type="protein sequence ID" value="NYE74564.1"/>
    <property type="molecule type" value="Genomic_DNA"/>
</dbReference>
<accession>A0A7Y9LC76</accession>
<dbReference type="Proteomes" id="UP000569914">
    <property type="component" value="Unassembled WGS sequence"/>
</dbReference>
<dbReference type="SUPFAM" id="SSF55729">
    <property type="entry name" value="Acyl-CoA N-acyltransferases (Nat)"/>
    <property type="match status" value="1"/>
</dbReference>
<evidence type="ECO:0000259" key="1">
    <source>
        <dbReference type="PROSITE" id="PS51186"/>
    </source>
</evidence>
<dbReference type="InterPro" id="IPR000182">
    <property type="entry name" value="GNAT_dom"/>
</dbReference>
<dbReference type="PANTHER" id="PTHR43441">
    <property type="entry name" value="RIBOSOMAL-PROTEIN-SERINE ACETYLTRANSFERASE"/>
    <property type="match status" value="1"/>
</dbReference>
<feature type="domain" description="N-acetyltransferase" evidence="1">
    <location>
        <begin position="4"/>
        <end position="179"/>
    </location>
</feature>
<dbReference type="Pfam" id="PF13302">
    <property type="entry name" value="Acetyltransf_3"/>
    <property type="match status" value="1"/>
</dbReference>